<evidence type="ECO:0008006" key="3">
    <source>
        <dbReference type="Google" id="ProtNLM"/>
    </source>
</evidence>
<keyword evidence="2" id="KW-1185">Reference proteome</keyword>
<protein>
    <recommendedName>
        <fullName evidence="3">Transposase domain-containing protein</fullName>
    </recommendedName>
</protein>
<reference evidence="1 2" key="1">
    <citation type="submission" date="2018-06" db="EMBL/GenBank/DDBJ databases">
        <title>Comparative genomics reveals the genomic features of Rhizophagus irregularis, R. cerebriforme, R. diaphanum and Gigaspora rosea, and their symbiotic lifestyle signature.</title>
        <authorList>
            <person name="Morin E."/>
            <person name="San Clemente H."/>
            <person name="Chen E.C.H."/>
            <person name="De La Providencia I."/>
            <person name="Hainaut M."/>
            <person name="Kuo A."/>
            <person name="Kohler A."/>
            <person name="Murat C."/>
            <person name="Tang N."/>
            <person name="Roy S."/>
            <person name="Loubradou J."/>
            <person name="Henrissat B."/>
            <person name="Grigoriev I.V."/>
            <person name="Corradi N."/>
            <person name="Roux C."/>
            <person name="Martin F.M."/>
        </authorList>
    </citation>
    <scope>NUCLEOTIDE SEQUENCE [LARGE SCALE GENOMIC DNA]</scope>
    <source>
        <strain evidence="1 2">DAOM 227022</strain>
    </source>
</reference>
<dbReference type="STRING" id="658196.A0A397RZQ0"/>
<dbReference type="EMBL" id="QKYT01001177">
    <property type="protein sequence ID" value="RIA79710.1"/>
    <property type="molecule type" value="Genomic_DNA"/>
</dbReference>
<organism evidence="1 2">
    <name type="scientific">Glomus cerebriforme</name>
    <dbReference type="NCBI Taxonomy" id="658196"/>
    <lineage>
        <taxon>Eukaryota</taxon>
        <taxon>Fungi</taxon>
        <taxon>Fungi incertae sedis</taxon>
        <taxon>Mucoromycota</taxon>
        <taxon>Glomeromycotina</taxon>
        <taxon>Glomeromycetes</taxon>
        <taxon>Glomerales</taxon>
        <taxon>Glomeraceae</taxon>
        <taxon>Glomus</taxon>
    </lineage>
</organism>
<dbReference type="PANTHER" id="PTHR46579:SF1">
    <property type="entry name" value="F5_8 TYPE C DOMAIN-CONTAINING PROTEIN"/>
    <property type="match status" value="1"/>
</dbReference>
<evidence type="ECO:0000313" key="1">
    <source>
        <dbReference type="EMBL" id="RIA79710.1"/>
    </source>
</evidence>
<comment type="caution">
    <text evidence="1">The sequence shown here is derived from an EMBL/GenBank/DDBJ whole genome shotgun (WGS) entry which is preliminary data.</text>
</comment>
<dbReference type="PANTHER" id="PTHR46579">
    <property type="entry name" value="F5/8 TYPE C DOMAIN-CONTAINING PROTEIN-RELATED"/>
    <property type="match status" value="1"/>
</dbReference>
<dbReference type="OrthoDB" id="2409473at2759"/>
<dbReference type="Proteomes" id="UP000265703">
    <property type="component" value="Unassembled WGS sequence"/>
</dbReference>
<sequence>LTGHNSYKACRYCDIRGIYFNHIYYPTTLPTSLLNEINKNYNPSNLPQRTHNDYKTRVEQIMTIPPSKARNKMVSELGVTGRSILLDIKTTQFPKCFPVDIMHLFYENIAPYMLKHWMGSFFNDFTLNNQPYVLNNNQWEEIGTEMETARKFIPTEFGRPPRNIVHHHNGYKAEEWSSWITLYSLPLLKDRLPAKYLKGWSLFVRAVQLCQKRTLSLDNLNDIRSLLLQFYEHYEWYVANLFFYYLKFIQFLLTYHF</sequence>
<dbReference type="AlphaFoldDB" id="A0A397RZQ0"/>
<accession>A0A397RZQ0</accession>
<name>A0A397RZQ0_9GLOM</name>
<feature type="non-terminal residue" evidence="1">
    <location>
        <position position="1"/>
    </location>
</feature>
<proteinExistence type="predicted"/>
<evidence type="ECO:0000313" key="2">
    <source>
        <dbReference type="Proteomes" id="UP000265703"/>
    </source>
</evidence>
<gene>
    <name evidence="1" type="ORF">C1645_702044</name>
</gene>